<organism evidence="4">
    <name type="scientific">Perkinsus marinus (strain ATCC 50983 / TXsc)</name>
    <dbReference type="NCBI Taxonomy" id="423536"/>
    <lineage>
        <taxon>Eukaryota</taxon>
        <taxon>Sar</taxon>
        <taxon>Alveolata</taxon>
        <taxon>Perkinsozoa</taxon>
        <taxon>Perkinsea</taxon>
        <taxon>Perkinsida</taxon>
        <taxon>Perkinsidae</taxon>
        <taxon>Perkinsus</taxon>
    </lineage>
</organism>
<dbReference type="Pfam" id="PF12254">
    <property type="entry name" value="DNA_pol_alpha_N"/>
    <property type="match status" value="1"/>
</dbReference>
<dbReference type="GeneID" id="9038209"/>
<dbReference type="GO" id="GO:0003682">
    <property type="term" value="F:chromatin binding"/>
    <property type="evidence" value="ECO:0007669"/>
    <property type="project" value="TreeGrafter"/>
</dbReference>
<feature type="region of interest" description="Disordered" evidence="1">
    <location>
        <begin position="54"/>
        <end position="158"/>
    </location>
</feature>
<evidence type="ECO:0000259" key="2">
    <source>
        <dbReference type="Pfam" id="PF12254"/>
    </source>
</evidence>
<evidence type="ECO:0000313" key="4">
    <source>
        <dbReference type="Proteomes" id="UP000007800"/>
    </source>
</evidence>
<name>C5KZT1_PERM5</name>
<reference evidence="3 4" key="1">
    <citation type="submission" date="2008-07" db="EMBL/GenBank/DDBJ databases">
        <authorList>
            <person name="El-Sayed N."/>
            <person name="Caler E."/>
            <person name="Inman J."/>
            <person name="Amedeo P."/>
            <person name="Hass B."/>
            <person name="Wortman J."/>
        </authorList>
    </citation>
    <scope>NUCLEOTIDE SEQUENCE [LARGE SCALE GENOMIC DNA]</scope>
    <source>
        <strain evidence="4">ATCC 50983 / TXsc</strain>
    </source>
</reference>
<dbReference type="GO" id="GO:1902975">
    <property type="term" value="P:mitotic DNA replication initiation"/>
    <property type="evidence" value="ECO:0007669"/>
    <property type="project" value="TreeGrafter"/>
</dbReference>
<dbReference type="RefSeq" id="XP_002778217.1">
    <property type="nucleotide sequence ID" value="XM_002778171.1"/>
</dbReference>
<dbReference type="PANTHER" id="PTHR45861:SF1">
    <property type="entry name" value="DNA POLYMERASE ALPHA CATALYTIC SUBUNIT"/>
    <property type="match status" value="1"/>
</dbReference>
<dbReference type="GO" id="GO:0006273">
    <property type="term" value="P:lagging strand elongation"/>
    <property type="evidence" value="ECO:0007669"/>
    <property type="project" value="TreeGrafter"/>
</dbReference>
<dbReference type="InterPro" id="IPR024647">
    <property type="entry name" value="DNA_pol_a_cat_su_N"/>
</dbReference>
<gene>
    <name evidence="3" type="ORF">Pmar_PMAR028913</name>
</gene>
<evidence type="ECO:0000256" key="1">
    <source>
        <dbReference type="SAM" id="MobiDB-lite"/>
    </source>
</evidence>
<feature type="non-terminal residue" evidence="3">
    <location>
        <position position="186"/>
    </location>
</feature>
<dbReference type="GO" id="GO:0005658">
    <property type="term" value="C:alpha DNA polymerase:primase complex"/>
    <property type="evidence" value="ECO:0007669"/>
    <property type="project" value="TreeGrafter"/>
</dbReference>
<dbReference type="PANTHER" id="PTHR45861">
    <property type="entry name" value="DNA POLYMERASE ALPHA CATALYTIC SUBUNIT"/>
    <property type="match status" value="1"/>
</dbReference>
<dbReference type="GO" id="GO:0003688">
    <property type="term" value="F:DNA replication origin binding"/>
    <property type="evidence" value="ECO:0007669"/>
    <property type="project" value="TreeGrafter"/>
</dbReference>
<proteinExistence type="predicted"/>
<dbReference type="GO" id="GO:0003887">
    <property type="term" value="F:DNA-directed DNA polymerase activity"/>
    <property type="evidence" value="ECO:0007669"/>
    <property type="project" value="TreeGrafter"/>
</dbReference>
<dbReference type="EMBL" id="GG677953">
    <property type="protein sequence ID" value="EER10012.1"/>
    <property type="molecule type" value="Genomic_DNA"/>
</dbReference>
<feature type="region of interest" description="Disordered" evidence="1">
    <location>
        <begin position="167"/>
        <end position="186"/>
    </location>
</feature>
<dbReference type="OrthoDB" id="6755010at2759"/>
<dbReference type="InParanoid" id="C5KZT1"/>
<feature type="domain" description="DNA polymerase alpha catalytic subunit N-terminal" evidence="2">
    <location>
        <begin position="8"/>
        <end position="75"/>
    </location>
</feature>
<accession>C5KZT1</accession>
<dbReference type="AlphaFoldDB" id="C5KZT1"/>
<dbReference type="GO" id="GO:0006272">
    <property type="term" value="P:leading strand elongation"/>
    <property type="evidence" value="ECO:0007669"/>
    <property type="project" value="TreeGrafter"/>
</dbReference>
<keyword evidence="4" id="KW-1185">Reference proteome</keyword>
<feature type="compositionally biased region" description="Basic and acidic residues" evidence="1">
    <location>
        <begin position="100"/>
        <end position="127"/>
    </location>
</feature>
<protein>
    <recommendedName>
        <fullName evidence="2">DNA polymerase alpha catalytic subunit N-terminal domain-containing protein</fullName>
    </recommendedName>
</protein>
<feature type="compositionally biased region" description="Acidic residues" evidence="1">
    <location>
        <begin position="69"/>
        <end position="92"/>
    </location>
</feature>
<evidence type="ECO:0000313" key="3">
    <source>
        <dbReference type="EMBL" id="EER10012.1"/>
    </source>
</evidence>
<dbReference type="GO" id="GO:0003697">
    <property type="term" value="F:single-stranded DNA binding"/>
    <property type="evidence" value="ECO:0007669"/>
    <property type="project" value="TreeGrafter"/>
</dbReference>
<dbReference type="Proteomes" id="UP000007800">
    <property type="component" value="Unassembled WGS sequence"/>
</dbReference>
<sequence length="186" mass="21139">MPSKKDALKQLRELRAGGGKRSQQYEVKESGRIVEEVDEDEYRKLCKARRNDNFVVDDQGGDGGGYIDDGQELWDEEEYDSDLERLNDEEEMGGSKNARKMLERARRQRKAEQEAAARRMQEREKGQRGIAQFFKDAPRNKPASRPKEGEDSAPVDTAAVEDMLEGFEDELLAMEQGEGVGVRPAR</sequence>